<evidence type="ECO:0000256" key="6">
    <source>
        <dbReference type="ARBA" id="ARBA00022989"/>
    </source>
</evidence>
<keyword evidence="4 9" id="KW-0812">Transmembrane</keyword>
<dbReference type="InterPro" id="IPR023395">
    <property type="entry name" value="MCP_dom_sf"/>
</dbReference>
<evidence type="ECO:0000256" key="1">
    <source>
        <dbReference type="ARBA" id="ARBA00004225"/>
    </source>
</evidence>
<organism evidence="12 13">
    <name type="scientific">Stylonychia lemnae</name>
    <name type="common">Ciliate</name>
    <dbReference type="NCBI Taxonomy" id="5949"/>
    <lineage>
        <taxon>Eukaryota</taxon>
        <taxon>Sar</taxon>
        <taxon>Alveolata</taxon>
        <taxon>Ciliophora</taxon>
        <taxon>Intramacronucleata</taxon>
        <taxon>Spirotrichea</taxon>
        <taxon>Stichotrichia</taxon>
        <taxon>Sporadotrichida</taxon>
        <taxon>Oxytrichidae</taxon>
        <taxon>Stylonychinae</taxon>
        <taxon>Stylonychia</taxon>
    </lineage>
</organism>
<dbReference type="PROSITE" id="PS50920">
    <property type="entry name" value="SOLCAR"/>
    <property type="match status" value="3"/>
</dbReference>
<dbReference type="Proteomes" id="UP000039865">
    <property type="component" value="Unassembled WGS sequence"/>
</dbReference>
<evidence type="ECO:0000256" key="5">
    <source>
        <dbReference type="ARBA" id="ARBA00022737"/>
    </source>
</evidence>
<dbReference type="InParanoid" id="A0A077ZUP9"/>
<evidence type="ECO:0000256" key="11">
    <source>
        <dbReference type="SAM" id="MobiDB-lite"/>
    </source>
</evidence>
<dbReference type="EMBL" id="CCKQ01002183">
    <property type="protein sequence ID" value="CDW73269.1"/>
    <property type="molecule type" value="Genomic_DNA"/>
</dbReference>
<feature type="repeat" description="Solcar" evidence="9">
    <location>
        <begin position="131"/>
        <end position="213"/>
    </location>
</feature>
<dbReference type="PANTHER" id="PTHR45788:SF4">
    <property type="entry name" value="TRICARBOXYLATE TRANSPORT PROTEIN, MITOCHONDRIAL"/>
    <property type="match status" value="1"/>
</dbReference>
<evidence type="ECO:0000256" key="2">
    <source>
        <dbReference type="ARBA" id="ARBA00006375"/>
    </source>
</evidence>
<proteinExistence type="inferred from homology"/>
<keyword evidence="13" id="KW-1185">Reference proteome</keyword>
<evidence type="ECO:0008006" key="14">
    <source>
        <dbReference type="Google" id="ProtNLM"/>
    </source>
</evidence>
<evidence type="ECO:0000256" key="9">
    <source>
        <dbReference type="PROSITE-ProRule" id="PRU00282"/>
    </source>
</evidence>
<dbReference type="AlphaFoldDB" id="A0A077ZUP9"/>
<evidence type="ECO:0000256" key="8">
    <source>
        <dbReference type="ARBA" id="ARBA00023136"/>
    </source>
</evidence>
<evidence type="ECO:0000256" key="3">
    <source>
        <dbReference type="ARBA" id="ARBA00022448"/>
    </source>
</evidence>
<name>A0A077ZUP9_STYLE</name>
<feature type="compositionally biased region" description="Polar residues" evidence="11">
    <location>
        <begin position="1"/>
        <end position="20"/>
    </location>
</feature>
<evidence type="ECO:0000256" key="10">
    <source>
        <dbReference type="RuleBase" id="RU000488"/>
    </source>
</evidence>
<evidence type="ECO:0000313" key="12">
    <source>
        <dbReference type="EMBL" id="CDW73269.1"/>
    </source>
</evidence>
<evidence type="ECO:0000256" key="4">
    <source>
        <dbReference type="ARBA" id="ARBA00022692"/>
    </source>
</evidence>
<keyword evidence="6" id="KW-1133">Transmembrane helix</keyword>
<reference evidence="12 13" key="1">
    <citation type="submission" date="2014-06" db="EMBL/GenBank/DDBJ databases">
        <authorList>
            <person name="Swart Estienne"/>
        </authorList>
    </citation>
    <scope>NUCLEOTIDE SEQUENCE [LARGE SCALE GENOMIC DNA]</scope>
    <source>
        <strain evidence="12 13">130c</strain>
    </source>
</reference>
<feature type="region of interest" description="Disordered" evidence="11">
    <location>
        <begin position="1"/>
        <end position="21"/>
    </location>
</feature>
<comment type="similarity">
    <text evidence="2 10">Belongs to the mitochondrial carrier (TC 2.A.29) family.</text>
</comment>
<keyword evidence="3 10" id="KW-0813">Transport</keyword>
<evidence type="ECO:0000313" key="13">
    <source>
        <dbReference type="Proteomes" id="UP000039865"/>
    </source>
</evidence>
<sequence length="317" mass="36675">MDQNLQNQSKLSNHGNSSPATIKDNVEKQMKTKQSSLYFWGAAAGMFRVAAGFPIEHPIDSIKTQWQAKPYLKNEFHIIKDIYQNKGIKGFYAGSLPNFTRVLIKNSYRYPLMVGMPNFYKNNLPRQIQDNKSIQKLLTGSSIGLVEATLTCPIERIKVYFMTVEKRLSYQQFFKIIKGNAFHELFRGFTPLFMRQSVSWMVFLQTDHLLKSQIRRIWNIKESERIPTKFLMMSSLIVAMVNTTIIMPFDCVKTHMEKVDPTSTYVKSFRSIYNQGGLLGFFTGVRLRFLLSLTSALFTVNILERLEHLAHYLRPGN</sequence>
<dbReference type="GO" id="GO:0031966">
    <property type="term" value="C:mitochondrial membrane"/>
    <property type="evidence" value="ECO:0007669"/>
    <property type="project" value="UniProtKB-SubCell"/>
</dbReference>
<feature type="repeat" description="Solcar" evidence="9">
    <location>
        <begin position="36"/>
        <end position="119"/>
    </location>
</feature>
<dbReference type="GO" id="GO:0071913">
    <property type="term" value="F:citrate secondary active transmembrane transporter activity"/>
    <property type="evidence" value="ECO:0007669"/>
    <property type="project" value="TreeGrafter"/>
</dbReference>
<dbReference type="SUPFAM" id="SSF103506">
    <property type="entry name" value="Mitochondrial carrier"/>
    <property type="match status" value="1"/>
</dbReference>
<comment type="subcellular location">
    <subcellularLocation>
        <location evidence="1">Mitochondrion membrane</location>
        <topology evidence="1">Multi-pass membrane protein</topology>
    </subcellularLocation>
</comment>
<gene>
    <name evidence="12" type="primary">Contig15624.g16652</name>
    <name evidence="12" type="ORF">STYLEM_2245</name>
</gene>
<dbReference type="PANTHER" id="PTHR45788">
    <property type="entry name" value="SUCCINATE/FUMARATE MITOCHONDRIAL TRANSPORTER-RELATED"/>
    <property type="match status" value="1"/>
</dbReference>
<feature type="repeat" description="Solcar" evidence="9">
    <location>
        <begin position="226"/>
        <end position="309"/>
    </location>
</feature>
<dbReference type="Gene3D" id="1.50.40.10">
    <property type="entry name" value="Mitochondrial carrier domain"/>
    <property type="match status" value="1"/>
</dbReference>
<evidence type="ECO:0000256" key="7">
    <source>
        <dbReference type="ARBA" id="ARBA00023128"/>
    </source>
</evidence>
<dbReference type="OrthoDB" id="434783at2759"/>
<accession>A0A077ZUP9</accession>
<keyword evidence="5" id="KW-0677">Repeat</keyword>
<dbReference type="Pfam" id="PF00153">
    <property type="entry name" value="Mito_carr"/>
    <property type="match status" value="3"/>
</dbReference>
<dbReference type="OMA" id="FESFITC"/>
<dbReference type="InterPro" id="IPR018108">
    <property type="entry name" value="MCP_transmembrane"/>
</dbReference>
<keyword evidence="7" id="KW-0496">Mitochondrion</keyword>
<protein>
    <recommendedName>
        <fullName evidence="14">Mitochondrial carrier protein</fullName>
    </recommendedName>
</protein>
<keyword evidence="8 9" id="KW-0472">Membrane</keyword>
<dbReference type="InterPro" id="IPR049563">
    <property type="entry name" value="TXTP-like"/>
</dbReference>
<dbReference type="GO" id="GO:0006843">
    <property type="term" value="P:mitochondrial citrate transmembrane transport"/>
    <property type="evidence" value="ECO:0007669"/>
    <property type="project" value="TreeGrafter"/>
</dbReference>